<feature type="compositionally biased region" description="Polar residues" evidence="1">
    <location>
        <begin position="109"/>
        <end position="123"/>
    </location>
</feature>
<feature type="compositionally biased region" description="Basic and acidic residues" evidence="1">
    <location>
        <begin position="56"/>
        <end position="72"/>
    </location>
</feature>
<protein>
    <submittedName>
        <fullName evidence="2">Uncharacterized protein</fullName>
    </submittedName>
</protein>
<dbReference type="EMBL" id="BTRK01000004">
    <property type="protein sequence ID" value="GMR48027.1"/>
    <property type="molecule type" value="Genomic_DNA"/>
</dbReference>
<evidence type="ECO:0000313" key="2">
    <source>
        <dbReference type="EMBL" id="GMR48027.1"/>
    </source>
</evidence>
<dbReference type="Proteomes" id="UP001328107">
    <property type="component" value="Unassembled WGS sequence"/>
</dbReference>
<accession>A0AAN5I133</accession>
<feature type="region of interest" description="Disordered" evidence="1">
    <location>
        <begin position="1"/>
        <end position="78"/>
    </location>
</feature>
<sequence length="154" mass="18156">MEMLRSINKSTYSQTTSISHQQMTPGKLHRHEFDDNSPDEESNPFLRHCRSAGLKLTEDSTTNEKRLGDKRDSRKIRSTRNEMMKLLVSFHDSIAKPFREKRGDRTKRSYSSLSTAKAQPSRMTQEQLQKLIYDSDFDCYYDPVHERYYKITPI</sequence>
<feature type="region of interest" description="Disordered" evidence="1">
    <location>
        <begin position="100"/>
        <end position="123"/>
    </location>
</feature>
<comment type="caution">
    <text evidence="2">The sequence shown here is derived from an EMBL/GenBank/DDBJ whole genome shotgun (WGS) entry which is preliminary data.</text>
</comment>
<evidence type="ECO:0000256" key="1">
    <source>
        <dbReference type="SAM" id="MobiDB-lite"/>
    </source>
</evidence>
<reference evidence="3" key="1">
    <citation type="submission" date="2022-10" db="EMBL/GenBank/DDBJ databases">
        <title>Genome assembly of Pristionchus species.</title>
        <authorList>
            <person name="Yoshida K."/>
            <person name="Sommer R.J."/>
        </authorList>
    </citation>
    <scope>NUCLEOTIDE SEQUENCE [LARGE SCALE GENOMIC DNA]</scope>
    <source>
        <strain evidence="3">RS5460</strain>
    </source>
</reference>
<proteinExistence type="predicted"/>
<gene>
    <name evidence="2" type="ORF">PMAYCL1PPCAC_18222</name>
</gene>
<name>A0AAN5I133_9BILA</name>
<keyword evidence="3" id="KW-1185">Reference proteome</keyword>
<evidence type="ECO:0000313" key="3">
    <source>
        <dbReference type="Proteomes" id="UP001328107"/>
    </source>
</evidence>
<organism evidence="2 3">
    <name type="scientific">Pristionchus mayeri</name>
    <dbReference type="NCBI Taxonomy" id="1317129"/>
    <lineage>
        <taxon>Eukaryota</taxon>
        <taxon>Metazoa</taxon>
        <taxon>Ecdysozoa</taxon>
        <taxon>Nematoda</taxon>
        <taxon>Chromadorea</taxon>
        <taxon>Rhabditida</taxon>
        <taxon>Rhabditina</taxon>
        <taxon>Diplogasteromorpha</taxon>
        <taxon>Diplogasteroidea</taxon>
        <taxon>Neodiplogasteridae</taxon>
        <taxon>Pristionchus</taxon>
    </lineage>
</organism>
<dbReference type="AlphaFoldDB" id="A0AAN5I133"/>
<feature type="compositionally biased region" description="Polar residues" evidence="1">
    <location>
        <begin position="7"/>
        <end position="24"/>
    </location>
</feature>